<dbReference type="Proteomes" id="UP000676506">
    <property type="component" value="Chromosome 1"/>
</dbReference>
<keyword evidence="9" id="KW-1185">Reference proteome</keyword>
<dbReference type="InterPro" id="IPR014043">
    <property type="entry name" value="Acyl_transferase_dom"/>
</dbReference>
<dbReference type="InterPro" id="IPR001227">
    <property type="entry name" value="Ac_transferase_dom_sf"/>
</dbReference>
<comment type="similarity">
    <text evidence="6">Belongs to the fabD family.</text>
</comment>
<keyword evidence="4 6" id="KW-0012">Acyltransferase</keyword>
<dbReference type="Gene3D" id="3.40.366.10">
    <property type="entry name" value="Malonyl-Coenzyme A Acyl Carrier Protein, domain 2"/>
    <property type="match status" value="1"/>
</dbReference>
<dbReference type="EC" id="2.3.1.39" evidence="1 6"/>
<reference evidence="8 9" key="1">
    <citation type="submission" date="2021-03" db="EMBL/GenBank/DDBJ databases">
        <title>Genomic and phenotypic characterization of Chloracidobacterium isolates provides evidence for multiple species.</title>
        <authorList>
            <person name="Saini M.K."/>
            <person name="Costas A.M.G."/>
            <person name="Tank M."/>
            <person name="Bryant D.A."/>
        </authorList>
    </citation>
    <scope>NUCLEOTIDE SEQUENCE [LARGE SCALE GENOMIC DNA]</scope>
    <source>
        <strain evidence="8 9">BV2-C</strain>
    </source>
</reference>
<dbReference type="NCBIfam" id="TIGR00128">
    <property type="entry name" value="fabD"/>
    <property type="match status" value="1"/>
</dbReference>
<accession>A0ABX8B7H5</accession>
<dbReference type="InterPro" id="IPR004410">
    <property type="entry name" value="Malonyl_CoA-ACP_transAc_FabD"/>
</dbReference>
<evidence type="ECO:0000256" key="6">
    <source>
        <dbReference type="PIRNR" id="PIRNR000446"/>
    </source>
</evidence>
<dbReference type="PANTHER" id="PTHR42681">
    <property type="entry name" value="MALONYL-COA-ACYL CARRIER PROTEIN TRANSACYLASE, MITOCHONDRIAL"/>
    <property type="match status" value="1"/>
</dbReference>
<dbReference type="SUPFAM" id="SSF55048">
    <property type="entry name" value="Probable ACP-binding domain of malonyl-CoA ACP transacylase"/>
    <property type="match status" value="1"/>
</dbReference>
<dbReference type="EMBL" id="CP072648">
    <property type="protein sequence ID" value="QUW02611.1"/>
    <property type="molecule type" value="Genomic_DNA"/>
</dbReference>
<dbReference type="PIRSF" id="PIRSF000446">
    <property type="entry name" value="Mct"/>
    <property type="match status" value="1"/>
</dbReference>
<evidence type="ECO:0000313" key="9">
    <source>
        <dbReference type="Proteomes" id="UP000676506"/>
    </source>
</evidence>
<evidence type="ECO:0000256" key="5">
    <source>
        <dbReference type="ARBA" id="ARBA00048462"/>
    </source>
</evidence>
<dbReference type="InterPro" id="IPR024925">
    <property type="entry name" value="Malonyl_CoA-ACP_transAc"/>
</dbReference>
<dbReference type="SUPFAM" id="SSF52151">
    <property type="entry name" value="FabD/lysophospholipase-like"/>
    <property type="match status" value="1"/>
</dbReference>
<dbReference type="RefSeq" id="WP_211428502.1">
    <property type="nucleotide sequence ID" value="NZ_CP072648.1"/>
</dbReference>
<evidence type="ECO:0000256" key="1">
    <source>
        <dbReference type="ARBA" id="ARBA00013258"/>
    </source>
</evidence>
<evidence type="ECO:0000256" key="3">
    <source>
        <dbReference type="ARBA" id="ARBA00022679"/>
    </source>
</evidence>
<evidence type="ECO:0000259" key="7">
    <source>
        <dbReference type="SMART" id="SM00827"/>
    </source>
</evidence>
<evidence type="ECO:0000256" key="4">
    <source>
        <dbReference type="ARBA" id="ARBA00023315"/>
    </source>
</evidence>
<dbReference type="Gene3D" id="3.30.70.250">
    <property type="entry name" value="Malonyl-CoA ACP transacylase, ACP-binding"/>
    <property type="match status" value="1"/>
</dbReference>
<feature type="domain" description="Malonyl-CoA:ACP transacylase (MAT)" evidence="7">
    <location>
        <begin position="5"/>
        <end position="307"/>
    </location>
</feature>
<dbReference type="InterPro" id="IPR016035">
    <property type="entry name" value="Acyl_Trfase/lysoPLipase"/>
</dbReference>
<evidence type="ECO:0000313" key="8">
    <source>
        <dbReference type="EMBL" id="QUW02611.1"/>
    </source>
</evidence>
<dbReference type="InterPro" id="IPR050858">
    <property type="entry name" value="Mal-CoA-ACP_Trans/PKS_FabD"/>
</dbReference>
<name>A0ABX8B7H5_9BACT</name>
<dbReference type="Pfam" id="PF00698">
    <property type="entry name" value="Acyl_transf_1"/>
    <property type="match status" value="1"/>
</dbReference>
<dbReference type="InterPro" id="IPR016036">
    <property type="entry name" value="Malonyl_transacylase_ACP-bd"/>
</dbReference>
<dbReference type="PANTHER" id="PTHR42681:SF1">
    <property type="entry name" value="MALONYL-COA-ACYL CARRIER PROTEIN TRANSACYLASE, MITOCHONDRIAL"/>
    <property type="match status" value="1"/>
</dbReference>
<protein>
    <recommendedName>
        <fullName evidence="2 6">Malonyl CoA-acyl carrier protein transacylase</fullName>
        <ecNumber evidence="1 6">2.3.1.39</ecNumber>
    </recommendedName>
</protein>
<dbReference type="SMART" id="SM00827">
    <property type="entry name" value="PKS_AT"/>
    <property type="match status" value="1"/>
</dbReference>
<dbReference type="GO" id="GO:0004314">
    <property type="term" value="F:[acyl-carrier-protein] S-malonyltransferase activity"/>
    <property type="evidence" value="ECO:0007669"/>
    <property type="project" value="UniProtKB-EC"/>
</dbReference>
<sequence length="310" mass="33013">MLAFLFPGQASQYVGMGRDLADTFPEARATFQEADEALGFTLSRLCFDGPEADLNLTTNTQPAVLTHAVATWRVLHRQGFAPGIVAGHSLGEYGALVAAGALDFADAVRIVRRRGQYMQEAVPPGVGAMAAILKADAPTVTALCAEAERDGEICRPANFNAPQQTVIAGHRPAVQRAMEAARGRKARAIELPVSAPFHCPLMKPAETRLAQDLATVNFRPLQRALVANVTAQPTTDAEQARANLIAQVCAPVRWVDSVQALAALGVTAFVEVGPKTVLTGLVRQILPEAITFNVESPQTLESFVAGMRLP</sequence>
<organism evidence="8 9">
    <name type="scientific">Chloracidobacterium validum</name>
    <dbReference type="NCBI Taxonomy" id="2821543"/>
    <lineage>
        <taxon>Bacteria</taxon>
        <taxon>Pseudomonadati</taxon>
        <taxon>Acidobacteriota</taxon>
        <taxon>Terriglobia</taxon>
        <taxon>Terriglobales</taxon>
        <taxon>Acidobacteriaceae</taxon>
        <taxon>Chloracidobacterium</taxon>
    </lineage>
</organism>
<gene>
    <name evidence="8" type="primary">fabD</name>
    <name evidence="8" type="ORF">J8C06_09715</name>
</gene>
<comment type="catalytic activity">
    <reaction evidence="5 6">
        <text>holo-[ACP] + malonyl-CoA = malonyl-[ACP] + CoA</text>
        <dbReference type="Rhea" id="RHEA:41792"/>
        <dbReference type="Rhea" id="RHEA-COMP:9623"/>
        <dbReference type="Rhea" id="RHEA-COMP:9685"/>
        <dbReference type="ChEBI" id="CHEBI:57287"/>
        <dbReference type="ChEBI" id="CHEBI:57384"/>
        <dbReference type="ChEBI" id="CHEBI:64479"/>
        <dbReference type="ChEBI" id="CHEBI:78449"/>
        <dbReference type="EC" id="2.3.1.39"/>
    </reaction>
</comment>
<evidence type="ECO:0000256" key="2">
    <source>
        <dbReference type="ARBA" id="ARBA00018953"/>
    </source>
</evidence>
<proteinExistence type="inferred from homology"/>
<keyword evidence="3 6" id="KW-0808">Transferase</keyword>